<dbReference type="PANTHER" id="PTHR45947">
    <property type="entry name" value="SULFOQUINOVOSYL TRANSFERASE SQD2"/>
    <property type="match status" value="1"/>
</dbReference>
<dbReference type="STRING" id="694327.DFW101_0106"/>
<dbReference type="PANTHER" id="PTHR45947:SF15">
    <property type="entry name" value="TEICHURONIC ACID BIOSYNTHESIS GLYCOSYLTRANSFERASE TUAC-RELATED"/>
    <property type="match status" value="1"/>
</dbReference>
<proteinExistence type="predicted"/>
<evidence type="ECO:0000313" key="5">
    <source>
        <dbReference type="Proteomes" id="UP000004662"/>
    </source>
</evidence>
<dbReference type="SUPFAM" id="SSF53756">
    <property type="entry name" value="UDP-Glycosyltransferase/glycogen phosphorylase"/>
    <property type="match status" value="1"/>
</dbReference>
<evidence type="ECO:0000313" key="4">
    <source>
        <dbReference type="EMBL" id="EHJ46123.1"/>
    </source>
</evidence>
<dbReference type="Proteomes" id="UP000004662">
    <property type="component" value="Chromosome"/>
</dbReference>
<dbReference type="OrthoDB" id="9803091at2"/>
<dbReference type="RefSeq" id="WP_009179581.1">
    <property type="nucleotide sequence ID" value="NZ_CM001368.1"/>
</dbReference>
<dbReference type="Pfam" id="PF13439">
    <property type="entry name" value="Glyco_transf_4"/>
    <property type="match status" value="1"/>
</dbReference>
<feature type="domain" description="Glycosyltransferase subfamily 4-like N-terminal" evidence="3">
    <location>
        <begin position="20"/>
        <end position="190"/>
    </location>
</feature>
<dbReference type="HOGENOM" id="CLU_009583_2_4_7"/>
<accession>G7QCG7</accession>
<reference evidence="5" key="1">
    <citation type="journal article" date="2015" name="Genome Announc.">
        <title>High-Quality Draft Genome Sequence of Desulfovibrio carbinoliphilus FW-101-2B, an Organic Acid-Oxidizing Sulfate-Reducing Bacterium Isolated from Uranium(VI)-Contaminated Groundwater.</title>
        <authorList>
            <person name="Ramsay B.D."/>
            <person name="Hwang C."/>
            <person name="Woo H.L."/>
            <person name="Carroll S.L."/>
            <person name="Lucas S."/>
            <person name="Han J."/>
            <person name="Lapidus A.L."/>
            <person name="Cheng J.F."/>
            <person name="Goodwin L.A."/>
            <person name="Pitluck S."/>
            <person name="Peters L."/>
            <person name="Chertkov O."/>
            <person name="Held B."/>
            <person name="Detter J.C."/>
            <person name="Han C.S."/>
            <person name="Tapia R."/>
            <person name="Land M.L."/>
            <person name="Hauser L.J."/>
            <person name="Kyrpides N.C."/>
            <person name="Ivanova N.N."/>
            <person name="Mikhailova N."/>
            <person name="Pagani I."/>
            <person name="Woyke T."/>
            <person name="Arkin A.P."/>
            <person name="Dehal P."/>
            <person name="Chivian D."/>
            <person name="Criddle C.S."/>
            <person name="Wu W."/>
            <person name="Chakraborty R."/>
            <person name="Hazen T.C."/>
            <person name="Fields M.W."/>
        </authorList>
    </citation>
    <scope>NUCLEOTIDE SEQUENCE [LARGE SCALE GENOMIC DNA]</scope>
    <source>
        <strain evidence="5">FW-101-2B</strain>
    </source>
</reference>
<evidence type="ECO:0000256" key="1">
    <source>
        <dbReference type="SAM" id="MobiDB-lite"/>
    </source>
</evidence>
<evidence type="ECO:0000259" key="3">
    <source>
        <dbReference type="Pfam" id="PF13439"/>
    </source>
</evidence>
<dbReference type="AlphaFoldDB" id="G7QCG7"/>
<sequence>MRILFYSSLYPTAKNPVHGIFVRELAREVARLAEVRVVAPENGLRSLLARPAGTAGPPRPEAHVDRCRFWTVPKLFKHLDGRLLAAWSRGAFERAAGFEPDLVHAHYAYPDGAAAARLAAGAGLPLVVTCHGSDIHVLARDPARRGPIAAALGQAAAVVAVSRDLAGRIAELGVDPGRIHHIPNGVDLSRFPLAGKAAARRALGLAEDGPLLVAVGRLEPVKGYDRLLRALALLPGVRLVLAGDGSLGQALARLARECGISGRVRFAGAVPHEALAPYYQAADALVLASHSEGWPTVIHEGLACGTPVVAPAVGGIPEALAEPGLGVLVASAEPAPLAEGIRQALARPWDAAALRRAAEAHGWSAVAGRHLALYAEVLGLSPSPEKEVSPHVAVAPDPACGPRTASAR</sequence>
<organism evidence="4 5">
    <name type="scientific">Solidesulfovibrio carbinoliphilus subsp. oakridgensis</name>
    <dbReference type="NCBI Taxonomy" id="694327"/>
    <lineage>
        <taxon>Bacteria</taxon>
        <taxon>Pseudomonadati</taxon>
        <taxon>Thermodesulfobacteriota</taxon>
        <taxon>Desulfovibrionia</taxon>
        <taxon>Desulfovibrionales</taxon>
        <taxon>Desulfovibrionaceae</taxon>
        <taxon>Solidesulfovibrio</taxon>
    </lineage>
</organism>
<dbReference type="eggNOG" id="COG0438">
    <property type="taxonomic scope" value="Bacteria"/>
</dbReference>
<dbReference type="GO" id="GO:0016757">
    <property type="term" value="F:glycosyltransferase activity"/>
    <property type="evidence" value="ECO:0007669"/>
    <property type="project" value="InterPro"/>
</dbReference>
<dbReference type="Gene3D" id="3.40.50.2000">
    <property type="entry name" value="Glycogen Phosphorylase B"/>
    <property type="match status" value="2"/>
</dbReference>
<protein>
    <submittedName>
        <fullName evidence="4">Glycosyl transferase group 1</fullName>
    </submittedName>
</protein>
<gene>
    <name evidence="4" type="ORF">DFW101_0106</name>
</gene>
<dbReference type="Pfam" id="PF00534">
    <property type="entry name" value="Glycos_transf_1"/>
    <property type="match status" value="1"/>
</dbReference>
<dbReference type="InterPro" id="IPR028098">
    <property type="entry name" value="Glyco_trans_4-like_N"/>
</dbReference>
<keyword evidence="4" id="KW-0808">Transferase</keyword>
<evidence type="ECO:0000259" key="2">
    <source>
        <dbReference type="Pfam" id="PF00534"/>
    </source>
</evidence>
<dbReference type="EMBL" id="CM001368">
    <property type="protein sequence ID" value="EHJ46123.1"/>
    <property type="molecule type" value="Genomic_DNA"/>
</dbReference>
<feature type="region of interest" description="Disordered" evidence="1">
    <location>
        <begin position="384"/>
        <end position="408"/>
    </location>
</feature>
<dbReference type="InterPro" id="IPR001296">
    <property type="entry name" value="Glyco_trans_1"/>
</dbReference>
<feature type="domain" description="Glycosyl transferase family 1" evidence="2">
    <location>
        <begin position="198"/>
        <end position="359"/>
    </location>
</feature>
<dbReference type="InterPro" id="IPR050194">
    <property type="entry name" value="Glycosyltransferase_grp1"/>
</dbReference>
<keyword evidence="5" id="KW-1185">Reference proteome</keyword>
<name>G7QCG7_9BACT</name>